<feature type="domain" description="Acylphosphatase-like" evidence="6">
    <location>
        <begin position="1"/>
        <end position="89"/>
    </location>
</feature>
<dbReference type="InterPro" id="IPR017968">
    <property type="entry name" value="Acylphosphatase_CS"/>
</dbReference>
<reference evidence="7 8" key="1">
    <citation type="submission" date="2019-10" db="EMBL/GenBank/DDBJ databases">
        <title>Two novel species isolated from a subtropical stream in China.</title>
        <authorList>
            <person name="Lu H."/>
        </authorList>
    </citation>
    <scope>NUCLEOTIDE SEQUENCE [LARGE SCALE GENOMIC DNA]</scope>
    <source>
        <strain evidence="7 8">FT103W</strain>
    </source>
</reference>
<dbReference type="RefSeq" id="WP_152804533.1">
    <property type="nucleotide sequence ID" value="NZ_WHUF01000003.1"/>
</dbReference>
<dbReference type="Pfam" id="PF00708">
    <property type="entry name" value="Acylphosphatase"/>
    <property type="match status" value="1"/>
</dbReference>
<dbReference type="PANTHER" id="PTHR47268:SF4">
    <property type="entry name" value="ACYLPHOSPHATASE"/>
    <property type="match status" value="1"/>
</dbReference>
<accession>A0A843SDD9</accession>
<dbReference type="PANTHER" id="PTHR47268">
    <property type="entry name" value="ACYLPHOSPHATASE"/>
    <property type="match status" value="1"/>
</dbReference>
<evidence type="ECO:0000256" key="3">
    <source>
        <dbReference type="ARBA" id="ARBA00047645"/>
    </source>
</evidence>
<dbReference type="InterPro" id="IPR001792">
    <property type="entry name" value="Acylphosphatase-like_dom"/>
</dbReference>
<evidence type="ECO:0000256" key="2">
    <source>
        <dbReference type="ARBA" id="ARBA00012150"/>
    </source>
</evidence>
<sequence>MIRLMVEGRVQGVGYRASFAERARALGLSGWVRNRRDGSVEAAVDGEPQAIEAITTWARHGPPAARVSNVTIEDGPALEPVGGDFKILPTL</sequence>
<dbReference type="SUPFAM" id="SSF54975">
    <property type="entry name" value="Acylphosphatase/BLUF domain-like"/>
    <property type="match status" value="1"/>
</dbReference>
<dbReference type="PROSITE" id="PS51160">
    <property type="entry name" value="ACYLPHOSPHATASE_3"/>
    <property type="match status" value="1"/>
</dbReference>
<dbReference type="GO" id="GO:0003998">
    <property type="term" value="F:acylphosphatase activity"/>
    <property type="evidence" value="ECO:0007669"/>
    <property type="project" value="UniProtKB-EC"/>
</dbReference>
<dbReference type="AlphaFoldDB" id="A0A843SDD9"/>
<dbReference type="Gene3D" id="3.30.70.100">
    <property type="match status" value="1"/>
</dbReference>
<evidence type="ECO:0000256" key="5">
    <source>
        <dbReference type="RuleBase" id="RU004168"/>
    </source>
</evidence>
<gene>
    <name evidence="7" type="ORF">GEV01_11900</name>
</gene>
<dbReference type="Proteomes" id="UP000444318">
    <property type="component" value="Unassembled WGS sequence"/>
</dbReference>
<keyword evidence="8" id="KW-1185">Reference proteome</keyword>
<dbReference type="PROSITE" id="PS00151">
    <property type="entry name" value="ACYLPHOSPHATASE_2"/>
    <property type="match status" value="1"/>
</dbReference>
<evidence type="ECO:0000256" key="4">
    <source>
        <dbReference type="PROSITE-ProRule" id="PRU00520"/>
    </source>
</evidence>
<comment type="catalytic activity">
    <reaction evidence="3 4">
        <text>an acyl phosphate + H2O = a carboxylate + phosphate + H(+)</text>
        <dbReference type="Rhea" id="RHEA:14965"/>
        <dbReference type="ChEBI" id="CHEBI:15377"/>
        <dbReference type="ChEBI" id="CHEBI:15378"/>
        <dbReference type="ChEBI" id="CHEBI:29067"/>
        <dbReference type="ChEBI" id="CHEBI:43474"/>
        <dbReference type="ChEBI" id="CHEBI:59918"/>
        <dbReference type="EC" id="3.6.1.7"/>
    </reaction>
</comment>
<comment type="caution">
    <text evidence="7">The sequence shown here is derived from an EMBL/GenBank/DDBJ whole genome shotgun (WGS) entry which is preliminary data.</text>
</comment>
<evidence type="ECO:0000256" key="1">
    <source>
        <dbReference type="ARBA" id="ARBA00005614"/>
    </source>
</evidence>
<dbReference type="EMBL" id="WHUF01000003">
    <property type="protein sequence ID" value="MQA20213.1"/>
    <property type="molecule type" value="Genomic_DNA"/>
</dbReference>
<dbReference type="InterPro" id="IPR036046">
    <property type="entry name" value="Acylphosphatase-like_dom_sf"/>
</dbReference>
<proteinExistence type="inferred from homology"/>
<evidence type="ECO:0000259" key="6">
    <source>
        <dbReference type="PROSITE" id="PS51160"/>
    </source>
</evidence>
<comment type="similarity">
    <text evidence="1 5">Belongs to the acylphosphatase family.</text>
</comment>
<evidence type="ECO:0000313" key="7">
    <source>
        <dbReference type="EMBL" id="MQA20213.1"/>
    </source>
</evidence>
<organism evidence="7 8">
    <name type="scientific">Rugamonas rivuli</name>
    <dbReference type="NCBI Taxonomy" id="2743358"/>
    <lineage>
        <taxon>Bacteria</taxon>
        <taxon>Pseudomonadati</taxon>
        <taxon>Pseudomonadota</taxon>
        <taxon>Betaproteobacteria</taxon>
        <taxon>Burkholderiales</taxon>
        <taxon>Oxalobacteraceae</taxon>
        <taxon>Telluria group</taxon>
        <taxon>Rugamonas</taxon>
    </lineage>
</organism>
<feature type="active site" evidence="4">
    <location>
        <position position="16"/>
    </location>
</feature>
<name>A0A843SDD9_9BURK</name>
<keyword evidence="4" id="KW-0378">Hydrolase</keyword>
<dbReference type="PRINTS" id="PR00112">
    <property type="entry name" value="ACYLPHPHTASE"/>
</dbReference>
<dbReference type="InterPro" id="IPR020456">
    <property type="entry name" value="Acylphosphatase"/>
</dbReference>
<protein>
    <recommendedName>
        <fullName evidence="2 4">acylphosphatase</fullName>
        <ecNumber evidence="2 4">3.6.1.7</ecNumber>
    </recommendedName>
</protein>
<feature type="active site" evidence="4">
    <location>
        <position position="34"/>
    </location>
</feature>
<evidence type="ECO:0000313" key="8">
    <source>
        <dbReference type="Proteomes" id="UP000444318"/>
    </source>
</evidence>
<dbReference type="EC" id="3.6.1.7" evidence="2 4"/>